<evidence type="ECO:0000259" key="2">
    <source>
        <dbReference type="Pfam" id="PF04909"/>
    </source>
</evidence>
<dbReference type="Pfam" id="PF04909">
    <property type="entry name" value="Amidohydro_2"/>
    <property type="match status" value="1"/>
</dbReference>
<dbReference type="Proteomes" id="UP000647860">
    <property type="component" value="Unassembled WGS sequence"/>
</dbReference>
<comment type="similarity">
    <text evidence="1">Belongs to the metallo-dependent hydrolases superfamily.</text>
</comment>
<dbReference type="InterPro" id="IPR006680">
    <property type="entry name" value="Amidohydro-rel"/>
</dbReference>
<organism evidence="3 4">
    <name type="scientific">Micromonospora gifhornensis</name>
    <dbReference type="NCBI Taxonomy" id="84594"/>
    <lineage>
        <taxon>Bacteria</taxon>
        <taxon>Bacillati</taxon>
        <taxon>Actinomycetota</taxon>
        <taxon>Actinomycetes</taxon>
        <taxon>Micromonosporales</taxon>
        <taxon>Micromonosporaceae</taxon>
        <taxon>Micromonospora</taxon>
    </lineage>
</organism>
<sequence>MGRPDHGGSAGMIIDAHHHLWRPERGYTWLDEPELAVIRRPFTPEDLTAELSATGVYGTVLVEGGRCHRDEAAEFLGYAAETAPILGVVAWLDVAAGDVAETIAGYRRLRGGELLVGLRSQVQGETDPDYLDRPEVRRGLAEIAAAGLVFDLVIRADQLPAAARAAQALPELRFVLDHLGKPRIDEGAAGLRRWRTPFADLAAHPNVTAKLSGLVTEAAPHWSPDDLRPFVEEAVKQFGADRLMFGSDWPVCLLRSDYPGVRRALEAALPTLTDRQRNEIFAGTAVRTYGLSVPSIRPAGAPG</sequence>
<dbReference type="PANTHER" id="PTHR43569">
    <property type="entry name" value="AMIDOHYDROLASE"/>
    <property type="match status" value="1"/>
</dbReference>
<feature type="domain" description="Amidohydrolase-related" evidence="2">
    <location>
        <begin position="14"/>
        <end position="291"/>
    </location>
</feature>
<gene>
    <name evidence="3" type="ORF">Vgi01_19840</name>
</gene>
<comment type="caution">
    <text evidence="3">The sequence shown here is derived from an EMBL/GenBank/DDBJ whole genome shotgun (WGS) entry which is preliminary data.</text>
</comment>
<evidence type="ECO:0000313" key="4">
    <source>
        <dbReference type="Proteomes" id="UP000647860"/>
    </source>
</evidence>
<dbReference type="EMBL" id="BOPA01000015">
    <property type="protein sequence ID" value="GIJ15300.1"/>
    <property type="molecule type" value="Genomic_DNA"/>
</dbReference>
<reference evidence="3 4" key="1">
    <citation type="submission" date="2021-01" db="EMBL/GenBank/DDBJ databases">
        <title>Whole genome shotgun sequence of Verrucosispora gifhornensis NBRC 16317.</title>
        <authorList>
            <person name="Komaki H."/>
            <person name="Tamura T."/>
        </authorList>
    </citation>
    <scope>NUCLEOTIDE SEQUENCE [LARGE SCALE GENOMIC DNA]</scope>
    <source>
        <strain evidence="3 4">NBRC 16317</strain>
    </source>
</reference>
<name>A0ABQ4IBM1_9ACTN</name>
<dbReference type="InterPro" id="IPR032466">
    <property type="entry name" value="Metal_Hydrolase"/>
</dbReference>
<keyword evidence="4" id="KW-1185">Reference proteome</keyword>
<dbReference type="PANTHER" id="PTHR43569:SF2">
    <property type="entry name" value="AMIDOHYDROLASE-RELATED DOMAIN-CONTAINING PROTEIN"/>
    <property type="match status" value="1"/>
</dbReference>
<evidence type="ECO:0000313" key="3">
    <source>
        <dbReference type="EMBL" id="GIJ15300.1"/>
    </source>
</evidence>
<dbReference type="Gene3D" id="3.20.20.140">
    <property type="entry name" value="Metal-dependent hydrolases"/>
    <property type="match status" value="1"/>
</dbReference>
<evidence type="ECO:0000256" key="1">
    <source>
        <dbReference type="ARBA" id="ARBA00038310"/>
    </source>
</evidence>
<proteinExistence type="inferred from homology"/>
<dbReference type="InterPro" id="IPR052350">
    <property type="entry name" value="Metallo-dep_Lactonases"/>
</dbReference>
<protein>
    <submittedName>
        <fullName evidence="3">Amidohydrolase</fullName>
    </submittedName>
</protein>
<dbReference type="SUPFAM" id="SSF51556">
    <property type="entry name" value="Metallo-dependent hydrolases"/>
    <property type="match status" value="1"/>
</dbReference>
<accession>A0ABQ4IBM1</accession>